<reference evidence="2" key="1">
    <citation type="submission" date="2020-05" db="EMBL/GenBank/DDBJ databases">
        <authorList>
            <person name="Zhu T."/>
            <person name="Keshari N."/>
            <person name="Lu X."/>
        </authorList>
    </citation>
    <scope>NUCLEOTIDE SEQUENCE</scope>
    <source>
        <strain evidence="2">NK1-12</strain>
    </source>
</reference>
<evidence type="ECO:0000313" key="2">
    <source>
        <dbReference type="EMBL" id="WNZ26852.1"/>
    </source>
</evidence>
<organism evidence="2">
    <name type="scientific">Leptolyngbya sp. NK1-12</name>
    <dbReference type="NCBI Taxonomy" id="2547451"/>
    <lineage>
        <taxon>Bacteria</taxon>
        <taxon>Bacillati</taxon>
        <taxon>Cyanobacteriota</taxon>
        <taxon>Cyanophyceae</taxon>
        <taxon>Leptolyngbyales</taxon>
        <taxon>Leptolyngbyaceae</taxon>
        <taxon>Leptolyngbya group</taxon>
        <taxon>Leptolyngbya</taxon>
    </lineage>
</organism>
<keyword evidence="1" id="KW-0812">Transmembrane</keyword>
<keyword evidence="1" id="KW-0472">Membrane</keyword>
<dbReference type="RefSeq" id="WP_316437109.1">
    <property type="nucleotide sequence ID" value="NZ_CP053587.1"/>
</dbReference>
<name>A0AA97ANI4_9CYAN</name>
<dbReference type="AlphaFoldDB" id="A0AA97ANI4"/>
<proteinExistence type="predicted"/>
<evidence type="ECO:0000256" key="1">
    <source>
        <dbReference type="SAM" id="Phobius"/>
    </source>
</evidence>
<feature type="transmembrane region" description="Helical" evidence="1">
    <location>
        <begin position="284"/>
        <end position="307"/>
    </location>
</feature>
<protein>
    <submittedName>
        <fullName evidence="2">Uncharacterized protein</fullName>
    </submittedName>
</protein>
<accession>A0AA97ANI4</accession>
<dbReference type="EMBL" id="CP053587">
    <property type="protein sequence ID" value="WNZ26852.1"/>
    <property type="molecule type" value="Genomic_DNA"/>
</dbReference>
<sequence length="325" mass="37096">MENLPLLDIVIGLSLIYTSLSLLASELTQYTITALKWKQKYFRRCLMILLGESSLIGDPEQFKDTITSRILLTPRIISVIQSARYRNRAMMLTDVPPLLFSETLLEVLQNLSQSSSSRIQQYTIDHSSTQLQSIQTIVEESSTLSPSLRANLTRLIRQVETWEPDPQRQMVRLKHEIARWYGHAMAEMSPIYKHHYQLVVFFVSLGLTVAMNVDSLYIIRRISENTAMRAITTQNATQIQGCKASLNSPQCTERLSGLMESTTIPVGWQDSNRRKQFARLDGVICLRTIGGWSLTSIAIAMGSRFWLQLLRRLGTFLGRDSQPRR</sequence>
<feature type="transmembrane region" description="Helical" evidence="1">
    <location>
        <begin position="198"/>
        <end position="219"/>
    </location>
</feature>
<keyword evidence="1" id="KW-1133">Transmembrane helix</keyword>
<gene>
    <name evidence="2" type="ORF">HJG54_30790</name>
</gene>